<organism evidence="1">
    <name type="scientific">marine metagenome</name>
    <dbReference type="NCBI Taxonomy" id="408172"/>
    <lineage>
        <taxon>unclassified sequences</taxon>
        <taxon>metagenomes</taxon>
        <taxon>ecological metagenomes</taxon>
    </lineage>
</organism>
<sequence length="302" mass="34004">GVYMARSNAKFINVEMTDNSGSGDYAAYIFCSDPHFVKTSIYDNSAGGIKLSCNETEIDHQLSSDFAGIYDHFISYPVFNSCYLSNTGTEIVSSPTGNNNDYSNNSIELYYTNVNGGCPFSSYLYNETCDANTGDFGECADCTDANCLSLGDPALPHNSDGTLTNIGYCDNFDWDWEEIWGVNYDHFTHLIWDVQFNMPGKNSNGYNEPSDSELETWEGIITDIQDSPNLSSLEEQLDNLNYELIYDDPNYPADYYIMHEKFPIQHGWGTFVYNYISTANNLQIHVNHPIYDYNTHIIGAKA</sequence>
<name>A0A382TE70_9ZZZZ</name>
<dbReference type="EMBL" id="UINC01135515">
    <property type="protein sequence ID" value="SVD19711.1"/>
    <property type="molecule type" value="Genomic_DNA"/>
</dbReference>
<accession>A0A382TE70</accession>
<proteinExistence type="predicted"/>
<dbReference type="AlphaFoldDB" id="A0A382TE70"/>
<protein>
    <submittedName>
        <fullName evidence="1">Uncharacterized protein</fullName>
    </submittedName>
</protein>
<feature type="non-terminal residue" evidence="1">
    <location>
        <position position="302"/>
    </location>
</feature>
<gene>
    <name evidence="1" type="ORF">METZ01_LOCUS372565</name>
</gene>
<reference evidence="1" key="1">
    <citation type="submission" date="2018-05" db="EMBL/GenBank/DDBJ databases">
        <authorList>
            <person name="Lanie J.A."/>
            <person name="Ng W.-L."/>
            <person name="Kazmierczak K.M."/>
            <person name="Andrzejewski T.M."/>
            <person name="Davidsen T.M."/>
            <person name="Wayne K.J."/>
            <person name="Tettelin H."/>
            <person name="Glass J.I."/>
            <person name="Rusch D."/>
            <person name="Podicherti R."/>
            <person name="Tsui H.-C.T."/>
            <person name="Winkler M.E."/>
        </authorList>
    </citation>
    <scope>NUCLEOTIDE SEQUENCE</scope>
</reference>
<feature type="non-terminal residue" evidence="1">
    <location>
        <position position="1"/>
    </location>
</feature>
<evidence type="ECO:0000313" key="1">
    <source>
        <dbReference type="EMBL" id="SVD19711.1"/>
    </source>
</evidence>